<name>A0A1I2S9G1_9ACTN</name>
<dbReference type="RefSeq" id="WP_092883377.1">
    <property type="nucleotide sequence ID" value="NZ_FOOI01000006.1"/>
</dbReference>
<dbReference type="EMBL" id="FOOI01000006">
    <property type="protein sequence ID" value="SFG49545.1"/>
    <property type="molecule type" value="Genomic_DNA"/>
</dbReference>
<reference evidence="1 2" key="1">
    <citation type="submission" date="2016-10" db="EMBL/GenBank/DDBJ databases">
        <authorList>
            <person name="de Groot N.N."/>
        </authorList>
    </citation>
    <scope>NUCLEOTIDE SEQUENCE [LARGE SCALE GENOMIC DNA]</scope>
    <source>
        <strain evidence="1 2">CPCC 202808</strain>
    </source>
</reference>
<dbReference type="Proteomes" id="UP000199052">
    <property type="component" value="Unassembled WGS sequence"/>
</dbReference>
<dbReference type="Pfam" id="PF13242">
    <property type="entry name" value="Hydrolase_like"/>
    <property type="match status" value="1"/>
</dbReference>
<proteinExistence type="predicted"/>
<evidence type="ECO:0000313" key="2">
    <source>
        <dbReference type="Proteomes" id="UP000199052"/>
    </source>
</evidence>
<evidence type="ECO:0000313" key="1">
    <source>
        <dbReference type="EMBL" id="SFG49545.1"/>
    </source>
</evidence>
<dbReference type="InterPro" id="IPR023214">
    <property type="entry name" value="HAD_sf"/>
</dbReference>
<organism evidence="1 2">
    <name type="scientific">Actinopolymorpha cephalotaxi</name>
    <dbReference type="NCBI Taxonomy" id="504797"/>
    <lineage>
        <taxon>Bacteria</taxon>
        <taxon>Bacillati</taxon>
        <taxon>Actinomycetota</taxon>
        <taxon>Actinomycetes</taxon>
        <taxon>Propionibacteriales</taxon>
        <taxon>Actinopolymorphaceae</taxon>
        <taxon>Actinopolymorpha</taxon>
    </lineage>
</organism>
<dbReference type="OrthoDB" id="4547358at2"/>
<dbReference type="SUPFAM" id="SSF56784">
    <property type="entry name" value="HAD-like"/>
    <property type="match status" value="1"/>
</dbReference>
<dbReference type="STRING" id="504797.SAMN05421678_106153"/>
<gene>
    <name evidence="1" type="ORF">SAMN05421678_106153</name>
</gene>
<protein>
    <submittedName>
        <fullName evidence="1">Phosphoglycolate phosphatase</fullName>
    </submittedName>
</protein>
<dbReference type="AlphaFoldDB" id="A0A1I2S9G1"/>
<accession>A0A1I2S9G1</accession>
<dbReference type="Gene3D" id="3.40.50.1000">
    <property type="entry name" value="HAD superfamily/HAD-like"/>
    <property type="match status" value="1"/>
</dbReference>
<sequence>MPQQQALEIVAAPGMECVLIGDALTDIEVAHATGVHSVGYAKSPDRTPNLLAAEPDALVDSMEDMAIAIRTIQPPGGAAP</sequence>
<dbReference type="InterPro" id="IPR036412">
    <property type="entry name" value="HAD-like_sf"/>
</dbReference>